<reference evidence="1 2" key="1">
    <citation type="submission" date="2015-12" db="EMBL/GenBank/DDBJ databases">
        <title>Draft genome of the nematode, Onchocerca flexuosa.</title>
        <authorList>
            <person name="Mitreva M."/>
        </authorList>
    </citation>
    <scope>NUCLEOTIDE SEQUENCE [LARGE SCALE GENOMIC DNA]</scope>
    <source>
        <strain evidence="1">Red Deer</strain>
    </source>
</reference>
<name>A0A238C616_9BILA</name>
<sequence>MLEENCGPVGFCFILRKDRSIRGSNFTLRGCDHTFLCELISEEDGVKKTVYNNEIIRYCMDNVHYINFSGYFCCCNNHDWCNKHSRAEEISQERILENLIQGTTSYEKWQKLKKIAEEQEIRVAR</sequence>
<evidence type="ECO:0000313" key="1">
    <source>
        <dbReference type="EMBL" id="OZC12555.1"/>
    </source>
</evidence>
<evidence type="ECO:0000313" key="2">
    <source>
        <dbReference type="Proteomes" id="UP000242913"/>
    </source>
</evidence>
<dbReference type="OrthoDB" id="5796584at2759"/>
<proteinExistence type="predicted"/>
<accession>A0A238C616</accession>
<gene>
    <name evidence="1" type="ORF">X798_00186</name>
</gene>
<keyword evidence="2" id="KW-1185">Reference proteome</keyword>
<protein>
    <submittedName>
        <fullName evidence="1">Uncharacterized protein</fullName>
    </submittedName>
</protein>
<dbReference type="Proteomes" id="UP000242913">
    <property type="component" value="Unassembled WGS sequence"/>
</dbReference>
<organism evidence="1 2">
    <name type="scientific">Onchocerca flexuosa</name>
    <dbReference type="NCBI Taxonomy" id="387005"/>
    <lineage>
        <taxon>Eukaryota</taxon>
        <taxon>Metazoa</taxon>
        <taxon>Ecdysozoa</taxon>
        <taxon>Nematoda</taxon>
        <taxon>Chromadorea</taxon>
        <taxon>Rhabditida</taxon>
        <taxon>Spirurina</taxon>
        <taxon>Spiruromorpha</taxon>
        <taxon>Filarioidea</taxon>
        <taxon>Onchocercidae</taxon>
        <taxon>Onchocerca</taxon>
    </lineage>
</organism>
<dbReference type="AlphaFoldDB" id="A0A238C616"/>
<dbReference type="EMBL" id="KZ269977">
    <property type="protein sequence ID" value="OZC12555.1"/>
    <property type="molecule type" value="Genomic_DNA"/>
</dbReference>